<evidence type="ECO:0000259" key="2">
    <source>
        <dbReference type="Pfam" id="PF03043"/>
    </source>
</evidence>
<evidence type="ECO:0000313" key="3">
    <source>
        <dbReference type="EMBL" id="QJQ80214.1"/>
    </source>
</evidence>
<evidence type="ECO:0000313" key="4">
    <source>
        <dbReference type="EMBL" id="QJQ80286.1"/>
    </source>
</evidence>
<comment type="similarity">
    <text evidence="1">Belongs to the herpesviridae UL87 family.</text>
</comment>
<protein>
    <recommendedName>
        <fullName evidence="2">Herpesvirus UL87 C-terminal domain-containing protein</fullName>
    </recommendedName>
</protein>
<dbReference type="EMBL" id="MN913974">
    <property type="protein sequence ID" value="QJQ80286.1"/>
    <property type="molecule type" value="Genomic_DNA"/>
</dbReference>
<dbReference type="InterPro" id="IPR004285">
    <property type="entry name" value="Herpes_UL87_C"/>
</dbReference>
<sequence>MTIFLPVFCDLPEVYQDCEYDENSQLSILFWISSNTYEVVENVQQFNILGKDLTFCLCRALRRLLLGIRLYPTCNTESNRYVVTGDRYVGNGLVVSPTGRHIQRIDTCTYVPVIYSFEQTDAHYDGMGPGKLRALYHEQLFFKGIDYSFVFSTLIRFLSMKQIDECYYSFIHTLEPWARSACKKNYLKLTECFKNVALTKLPVVDATFHLEYIKFNIKCFLDQWNDCPDLWVLRRTISANLSKKHLLATIGRLMSVCEIQLRNPLAYHDHLTMMKTFPQVTISAQKKPTTCLNQKLEIVMSGTESMWLVYTPASSMFRIMLCAAYISDIYYNNTVQQAIYDVTHDKPSNGEMLMNLYRRIDYLPKDSVETIARVCSTPWENPLIERPPTMYHEYCPIKNLSINSFKVTIFNTNMVINTKISCKKITPRFRSFLDIPRLTNNFVVKKYSVKEPSFTISVFYSDDLCKSGAININISGTLIHFLFAMGCLKCFMPIKTINPVLISNWNSTFDLQGLENQEIVRTGRHDVFWTTNFPSAVSTKRGYNISWFKAATATVSKIHGGALLDQVRGEISQILLSSDAIINTNKNCIYTTLEKRNRFQIQTLHKRFLECLFESCVASKLNYHTVKRLCSTGIFDFSRHIISHSKNKHECALYGYRKCNLVPKILTGTKKTRLDELGRNSNYLSFNKSPLHHKKDASDFKKRLCLNRRRSNPCQPD</sequence>
<gene>
    <name evidence="3" type="primary">GAMMAHV.ORF24</name>
</gene>
<accession>A0A6M4EI14</accession>
<dbReference type="Pfam" id="PF03043">
    <property type="entry name" value="Herpes_UL87"/>
    <property type="match status" value="1"/>
</dbReference>
<reference evidence="3" key="1">
    <citation type="submission" date="2020-01" db="EMBL/GenBank/DDBJ databases">
        <authorList>
            <person name="Rezuchova I."/>
            <person name="Hyblova M."/>
            <person name="Kudelova M."/>
            <person name="Bohmer M."/>
            <person name="Budis J."/>
            <person name="Szemes T."/>
        </authorList>
    </citation>
    <scope>NUCLEOTIDE SEQUENCE</scope>
    <source>
        <strain evidence="4">4556</strain>
        <strain evidence="3">72</strain>
    </source>
</reference>
<proteinExistence type="inferred from homology"/>
<name>A0A6M4EI14_9BETA</name>
<dbReference type="EMBL" id="MN913973">
    <property type="protein sequence ID" value="QJQ80214.1"/>
    <property type="molecule type" value="Genomic_DNA"/>
</dbReference>
<feature type="domain" description="Herpesvirus UL87 C-terminal" evidence="2">
    <location>
        <begin position="206"/>
        <end position="696"/>
    </location>
</feature>
<evidence type="ECO:0000256" key="1">
    <source>
        <dbReference type="ARBA" id="ARBA00007679"/>
    </source>
</evidence>
<organism evidence="3">
    <name type="scientific">Murine herpesvirus</name>
    <dbReference type="NCBI Taxonomy" id="1431748"/>
    <lineage>
        <taxon>Viruses</taxon>
        <taxon>Duplodnaviria</taxon>
        <taxon>Heunggongvirae</taxon>
        <taxon>Peploviricota</taxon>
        <taxon>Herviviricetes</taxon>
        <taxon>Herpesvirales</taxon>
        <taxon>Orthoherpesviridae</taxon>
        <taxon>Betaherpesvirinae</taxon>
        <taxon>Muromegalovirus</taxon>
    </lineage>
</organism>